<dbReference type="PANTHER" id="PTHR43056">
    <property type="entry name" value="PEPTIDASE S9 PROLYL OLIGOPEPTIDASE"/>
    <property type="match status" value="1"/>
</dbReference>
<organism evidence="4 5">
    <name type="scientific">Microbacterium faecale</name>
    <dbReference type="NCBI Taxonomy" id="1804630"/>
    <lineage>
        <taxon>Bacteria</taxon>
        <taxon>Bacillati</taxon>
        <taxon>Actinomycetota</taxon>
        <taxon>Actinomycetes</taxon>
        <taxon>Micrococcales</taxon>
        <taxon>Microbacteriaceae</taxon>
        <taxon>Microbacterium</taxon>
    </lineage>
</organism>
<feature type="region of interest" description="Disordered" evidence="2">
    <location>
        <begin position="532"/>
        <end position="560"/>
    </location>
</feature>
<dbReference type="PANTHER" id="PTHR43056:SF10">
    <property type="entry name" value="COCE_NOND FAMILY, PUTATIVE (AFU_ORTHOLOGUE AFUA_7G00600)-RELATED"/>
    <property type="match status" value="1"/>
</dbReference>
<accession>A0A916Y3L9</accession>
<dbReference type="SUPFAM" id="SSF49785">
    <property type="entry name" value="Galactose-binding domain-like"/>
    <property type="match status" value="1"/>
</dbReference>
<dbReference type="InterPro" id="IPR005674">
    <property type="entry name" value="CocE/Ser_esterase"/>
</dbReference>
<dbReference type="Pfam" id="PF08530">
    <property type="entry name" value="PepX_C"/>
    <property type="match status" value="1"/>
</dbReference>
<dbReference type="AlphaFoldDB" id="A0A916Y3L9"/>
<dbReference type="InterPro" id="IPR013736">
    <property type="entry name" value="Xaa-Pro_dipept_C"/>
</dbReference>
<evidence type="ECO:0000313" key="4">
    <source>
        <dbReference type="EMBL" id="GGD29215.1"/>
    </source>
</evidence>
<evidence type="ECO:0000313" key="5">
    <source>
        <dbReference type="Proteomes" id="UP000633205"/>
    </source>
</evidence>
<dbReference type="SMART" id="SM00939">
    <property type="entry name" value="PepX_C"/>
    <property type="match status" value="1"/>
</dbReference>
<dbReference type="SUPFAM" id="SSF53474">
    <property type="entry name" value="alpha/beta-Hydrolases"/>
    <property type="match status" value="1"/>
</dbReference>
<dbReference type="Gene3D" id="1.10.3020.20">
    <property type="match status" value="1"/>
</dbReference>
<feature type="compositionally biased region" description="Basic and acidic residues" evidence="2">
    <location>
        <begin position="1"/>
        <end position="10"/>
    </location>
</feature>
<dbReference type="InterPro" id="IPR000383">
    <property type="entry name" value="Xaa-Pro-like_dom"/>
</dbReference>
<dbReference type="InterPro" id="IPR050585">
    <property type="entry name" value="Xaa-Pro_dipeptidyl-ppase/CocE"/>
</dbReference>
<name>A0A916Y3L9_9MICO</name>
<evidence type="ECO:0000256" key="2">
    <source>
        <dbReference type="SAM" id="MobiDB-lite"/>
    </source>
</evidence>
<keyword evidence="1" id="KW-0378">Hydrolase</keyword>
<sequence>MMSERPEIIDRPGLVPDNAPGKPPLPPLRRETIDHGDVVQEKDVPVELRDGVRIYIDVYRPAGTESDLPVLLAWGPYGKHNTKDQLWPPAEIESGWMSKLTGFEAPDPKYWCPRGYAVACADPRGMWNSEGEGRHNGPQEADDIYDTVEWLGGADWSNGRVGMLGVSYLAGSQFIAAAMRPPALKAISPWECFTDWYREFAFHGGIPETGFLPRASQNMGFSRTRTEDTAANIAARPLMDDYYREKYPPLEDIEVPAYIVASWSDHGLHTRGTLAAFDRIASDEKWLEVHGQKKWRYFYDPESVERQRVFFDYYLLDRGEGPSAWPRVQLEIRDDETTHTHRGDLPWPTSDDDAVRLALDVASGALAETATDPASVWLDSRDGEVTVSYTFREDTDVVGPMRLRLWLETEDAPDADVFVAARKFAADGREIRYPFNALFDDGPVALGWLRASHRALDVDASSELRPVHPHESEEPLEPGVPTALEIELWPSATRFHAGEKIAVTILGNDFVARAPDPTSPVIAHTDLRNGGRWRLHSGGEHDSHLSLPMTPPNPTNGDPR</sequence>
<gene>
    <name evidence="4" type="ORF">GCM10010915_06700</name>
</gene>
<dbReference type="Proteomes" id="UP000633205">
    <property type="component" value="Unassembled WGS sequence"/>
</dbReference>
<evidence type="ECO:0000256" key="1">
    <source>
        <dbReference type="ARBA" id="ARBA00022801"/>
    </source>
</evidence>
<reference evidence="4" key="2">
    <citation type="submission" date="2020-09" db="EMBL/GenBank/DDBJ databases">
        <authorList>
            <person name="Sun Q."/>
            <person name="Zhou Y."/>
        </authorList>
    </citation>
    <scope>NUCLEOTIDE SEQUENCE</scope>
    <source>
        <strain evidence="4">CGMCC 1.15152</strain>
    </source>
</reference>
<dbReference type="EMBL" id="BMHO01000001">
    <property type="protein sequence ID" value="GGD29215.1"/>
    <property type="molecule type" value="Genomic_DNA"/>
</dbReference>
<proteinExistence type="predicted"/>
<dbReference type="InterPro" id="IPR029058">
    <property type="entry name" value="AB_hydrolase_fold"/>
</dbReference>
<dbReference type="Pfam" id="PF02129">
    <property type="entry name" value="Peptidase_S15"/>
    <property type="match status" value="1"/>
</dbReference>
<feature type="domain" description="Xaa-Pro dipeptidyl-peptidase C-terminal" evidence="3">
    <location>
        <begin position="308"/>
        <end position="546"/>
    </location>
</feature>
<feature type="region of interest" description="Disordered" evidence="2">
    <location>
        <begin position="1"/>
        <end position="31"/>
    </location>
</feature>
<dbReference type="InterPro" id="IPR008979">
    <property type="entry name" value="Galactose-bd-like_sf"/>
</dbReference>
<reference evidence="4" key="1">
    <citation type="journal article" date="2014" name="Int. J. Syst. Evol. Microbiol.">
        <title>Complete genome sequence of Corynebacterium casei LMG S-19264T (=DSM 44701T), isolated from a smear-ripened cheese.</title>
        <authorList>
            <consortium name="US DOE Joint Genome Institute (JGI-PGF)"/>
            <person name="Walter F."/>
            <person name="Albersmeier A."/>
            <person name="Kalinowski J."/>
            <person name="Ruckert C."/>
        </authorList>
    </citation>
    <scope>NUCLEOTIDE SEQUENCE</scope>
    <source>
        <strain evidence="4">CGMCC 1.15152</strain>
    </source>
</reference>
<comment type="caution">
    <text evidence="4">The sequence shown here is derived from an EMBL/GenBank/DDBJ whole genome shotgun (WGS) entry which is preliminary data.</text>
</comment>
<protein>
    <submittedName>
        <fullName evidence="4">Acyl esterase</fullName>
    </submittedName>
</protein>
<dbReference type="NCBIfam" id="TIGR00976">
    <property type="entry name" value="CocE_NonD"/>
    <property type="match status" value="1"/>
</dbReference>
<dbReference type="GO" id="GO:0008239">
    <property type="term" value="F:dipeptidyl-peptidase activity"/>
    <property type="evidence" value="ECO:0007669"/>
    <property type="project" value="InterPro"/>
</dbReference>
<evidence type="ECO:0000259" key="3">
    <source>
        <dbReference type="SMART" id="SM00939"/>
    </source>
</evidence>
<dbReference type="Gene3D" id="3.40.50.1820">
    <property type="entry name" value="alpha/beta hydrolase"/>
    <property type="match status" value="1"/>
</dbReference>
<dbReference type="Gene3D" id="2.60.120.260">
    <property type="entry name" value="Galactose-binding domain-like"/>
    <property type="match status" value="1"/>
</dbReference>
<keyword evidence="5" id="KW-1185">Reference proteome</keyword>